<dbReference type="EMBL" id="AZBU02000001">
    <property type="protein sequence ID" value="TMS32286.1"/>
    <property type="molecule type" value="Genomic_DNA"/>
</dbReference>
<evidence type="ECO:0000313" key="1">
    <source>
        <dbReference type="EMBL" id="TMS32286.1"/>
    </source>
</evidence>
<protein>
    <submittedName>
        <fullName evidence="1">Uncharacterized protein</fullName>
    </submittedName>
</protein>
<organism evidence="1 2">
    <name type="scientific">Steinernema carpocapsae</name>
    <name type="common">Entomopathogenic nematode</name>
    <dbReference type="NCBI Taxonomy" id="34508"/>
    <lineage>
        <taxon>Eukaryota</taxon>
        <taxon>Metazoa</taxon>
        <taxon>Ecdysozoa</taxon>
        <taxon>Nematoda</taxon>
        <taxon>Chromadorea</taxon>
        <taxon>Rhabditida</taxon>
        <taxon>Tylenchina</taxon>
        <taxon>Panagrolaimomorpha</taxon>
        <taxon>Strongyloidoidea</taxon>
        <taxon>Steinernematidae</taxon>
        <taxon>Steinernema</taxon>
    </lineage>
</organism>
<proteinExistence type="predicted"/>
<dbReference type="AlphaFoldDB" id="A0A4U8UHU1"/>
<keyword evidence="2" id="KW-1185">Reference proteome</keyword>
<name>A0A4U8UHU1_STECR</name>
<evidence type="ECO:0000313" key="2">
    <source>
        <dbReference type="Proteomes" id="UP000298663"/>
    </source>
</evidence>
<accession>A0A4U8UHU1</accession>
<dbReference type="Proteomes" id="UP000298663">
    <property type="component" value="Unassembled WGS sequence"/>
</dbReference>
<comment type="caution">
    <text evidence="1">The sequence shown here is derived from an EMBL/GenBank/DDBJ whole genome shotgun (WGS) entry which is preliminary data.</text>
</comment>
<reference evidence="1 2" key="2">
    <citation type="journal article" date="2019" name="G3 (Bethesda)">
        <title>Hybrid Assembly of the Genome of the Entomopathogenic Nematode Steinernema carpocapsae Identifies the X-Chromosome.</title>
        <authorList>
            <person name="Serra L."/>
            <person name="Macchietto M."/>
            <person name="Macias-Munoz A."/>
            <person name="McGill C.J."/>
            <person name="Rodriguez I.M."/>
            <person name="Rodriguez B."/>
            <person name="Murad R."/>
            <person name="Mortazavi A."/>
        </authorList>
    </citation>
    <scope>NUCLEOTIDE SEQUENCE [LARGE SCALE GENOMIC DNA]</scope>
    <source>
        <strain evidence="1 2">ALL</strain>
    </source>
</reference>
<gene>
    <name evidence="1" type="ORF">L596_000149</name>
</gene>
<reference evidence="1 2" key="1">
    <citation type="journal article" date="2015" name="Genome Biol.">
        <title>Comparative genomics of Steinernema reveals deeply conserved gene regulatory networks.</title>
        <authorList>
            <person name="Dillman A.R."/>
            <person name="Macchietto M."/>
            <person name="Porter C.F."/>
            <person name="Rogers A."/>
            <person name="Williams B."/>
            <person name="Antoshechkin I."/>
            <person name="Lee M.M."/>
            <person name="Goodwin Z."/>
            <person name="Lu X."/>
            <person name="Lewis E.E."/>
            <person name="Goodrich-Blair H."/>
            <person name="Stock S.P."/>
            <person name="Adams B.J."/>
            <person name="Sternberg P.W."/>
            <person name="Mortazavi A."/>
        </authorList>
    </citation>
    <scope>NUCLEOTIDE SEQUENCE [LARGE SCALE GENOMIC DNA]</scope>
    <source>
        <strain evidence="1 2">ALL</strain>
    </source>
</reference>
<sequence>MCRCANDYCAILFAHKMTSAHSELCIRRPQTKRANLRLIPKRKCIFETREFRIAIDSGVGTRLCLWVYCGEIVEFYSSSFEARLWCATFQPRKYVLL</sequence>